<evidence type="ECO:0000313" key="3">
    <source>
        <dbReference type="Proteomes" id="UP000518605"/>
    </source>
</evidence>
<comment type="caution">
    <text evidence="2">The sequence shown here is derived from an EMBL/GenBank/DDBJ whole genome shotgun (WGS) entry which is preliminary data.</text>
</comment>
<accession>A0A7W5G858</accession>
<proteinExistence type="predicted"/>
<organism evidence="2 3">
    <name type="scientific">Paenibacillus endophyticus</name>
    <dbReference type="NCBI Taxonomy" id="1294268"/>
    <lineage>
        <taxon>Bacteria</taxon>
        <taxon>Bacillati</taxon>
        <taxon>Bacillota</taxon>
        <taxon>Bacilli</taxon>
        <taxon>Bacillales</taxon>
        <taxon>Paenibacillaceae</taxon>
        <taxon>Paenibacillus</taxon>
    </lineage>
</organism>
<feature type="transmembrane region" description="Helical" evidence="1">
    <location>
        <begin position="80"/>
        <end position="99"/>
    </location>
</feature>
<keyword evidence="3" id="KW-1185">Reference proteome</keyword>
<dbReference type="EMBL" id="JACHXW010000002">
    <property type="protein sequence ID" value="MBB3150714.1"/>
    <property type="molecule type" value="Genomic_DNA"/>
</dbReference>
<reference evidence="2 3" key="1">
    <citation type="submission" date="2020-08" db="EMBL/GenBank/DDBJ databases">
        <title>Genomic Encyclopedia of Type Strains, Phase III (KMG-III): the genomes of soil and plant-associated and newly described type strains.</title>
        <authorList>
            <person name="Whitman W."/>
        </authorList>
    </citation>
    <scope>NUCLEOTIDE SEQUENCE [LARGE SCALE GENOMIC DNA]</scope>
    <source>
        <strain evidence="2 3">CECT 8234</strain>
    </source>
</reference>
<protein>
    <submittedName>
        <fullName evidence="2">Uncharacterized protein</fullName>
    </submittedName>
</protein>
<keyword evidence="1" id="KW-0472">Membrane</keyword>
<gene>
    <name evidence="2" type="ORF">FHS16_000748</name>
</gene>
<dbReference type="Proteomes" id="UP000518605">
    <property type="component" value="Unassembled WGS sequence"/>
</dbReference>
<keyword evidence="1" id="KW-0812">Transmembrane</keyword>
<name>A0A7W5G858_9BACL</name>
<sequence>MKFIHDYRHFIEVGCSSCGRKHTIPKGSYNLTMQGYTFHSPLSCSCGHTASTAGKEKRTWTSKAENSAIPKRNKATTVKMLLVIGFVIVFFATEMTYMFHS</sequence>
<dbReference type="AlphaFoldDB" id="A0A7W5G858"/>
<evidence type="ECO:0000313" key="2">
    <source>
        <dbReference type="EMBL" id="MBB3150714.1"/>
    </source>
</evidence>
<keyword evidence="1" id="KW-1133">Transmembrane helix</keyword>
<dbReference type="RefSeq" id="WP_183558985.1">
    <property type="nucleotide sequence ID" value="NZ_CBCSLB010000004.1"/>
</dbReference>
<evidence type="ECO:0000256" key="1">
    <source>
        <dbReference type="SAM" id="Phobius"/>
    </source>
</evidence>